<keyword evidence="2" id="KW-0812">Transmembrane</keyword>
<evidence type="ECO:0000313" key="4">
    <source>
        <dbReference type="Proteomes" id="UP000199666"/>
    </source>
</evidence>
<dbReference type="EMBL" id="FOPP01000005">
    <property type="protein sequence ID" value="SFH10293.1"/>
    <property type="molecule type" value="Genomic_DNA"/>
</dbReference>
<accession>A0A1I2X9U3</accession>
<evidence type="ECO:0000313" key="3">
    <source>
        <dbReference type="EMBL" id="SFH10293.1"/>
    </source>
</evidence>
<gene>
    <name evidence="3" type="ORF">SAMN04489864_10591</name>
</gene>
<evidence type="ECO:0000256" key="2">
    <source>
        <dbReference type="SAM" id="Phobius"/>
    </source>
</evidence>
<name>A0A1I2X9U3_9SPHI</name>
<feature type="region of interest" description="Disordered" evidence="1">
    <location>
        <begin position="319"/>
        <end position="342"/>
    </location>
</feature>
<dbReference type="STRING" id="414048.SAMN04489864_10591"/>
<keyword evidence="4" id="KW-1185">Reference proteome</keyword>
<organism evidence="3 4">
    <name type="scientific">Pedobacter insulae</name>
    <dbReference type="NCBI Taxonomy" id="414048"/>
    <lineage>
        <taxon>Bacteria</taxon>
        <taxon>Pseudomonadati</taxon>
        <taxon>Bacteroidota</taxon>
        <taxon>Sphingobacteriia</taxon>
        <taxon>Sphingobacteriales</taxon>
        <taxon>Sphingobacteriaceae</taxon>
        <taxon>Pedobacter</taxon>
    </lineage>
</organism>
<dbReference type="Proteomes" id="UP000199666">
    <property type="component" value="Unassembled WGS sequence"/>
</dbReference>
<dbReference type="RefSeq" id="WP_090993508.1">
    <property type="nucleotide sequence ID" value="NZ_FOPP01000005.1"/>
</dbReference>
<evidence type="ECO:0008006" key="5">
    <source>
        <dbReference type="Google" id="ProtNLM"/>
    </source>
</evidence>
<reference evidence="3 4" key="1">
    <citation type="submission" date="2016-10" db="EMBL/GenBank/DDBJ databases">
        <authorList>
            <person name="de Groot N.N."/>
        </authorList>
    </citation>
    <scope>NUCLEOTIDE SEQUENCE [LARGE SCALE GENOMIC DNA]</scope>
    <source>
        <strain evidence="3 4">DSM 18684</strain>
    </source>
</reference>
<evidence type="ECO:0000256" key="1">
    <source>
        <dbReference type="SAM" id="MobiDB-lite"/>
    </source>
</evidence>
<keyword evidence="2" id="KW-0472">Membrane</keyword>
<proteinExistence type="predicted"/>
<sequence length="419" mass="45889">MQPTEHKHKNDVELIDHIKQSLKTHEELYDLGAWEKFNEKQKTKKRPVFWIMSLSGAAAVLAVCITLIWFTKDTPKAEQLTQVGSPKTTELPTHQPQKTEARSTEQQLALTPLKASELRNSVITADVVQIAAQTPVLNIANSPNVDKTDTPTPAADQQIIAQVVEVTTPGTSEFLANESQKNAASQTKFVPNQRQSKWAMGLVLAPSFSNTNELNMGYGISMSYNFSNKLSLSSGIAYNKMSASKNLPTNIGASSIIIGNTKSLEVINEEVVGLDIPLELKYNINKNLYANFGVSGFAVLNQRRNNTFVEQVVVKRNPTPSGAASVPSGPDGASSSTDPSGAKGQFANSYIVNQRTTERASAIQDVNYLGFYTLSFGYTKKVYKNHSLSIEPFVKLPIKIVSQDHLKLMGTGLRLRVGF</sequence>
<feature type="region of interest" description="Disordered" evidence="1">
    <location>
        <begin position="82"/>
        <end position="105"/>
    </location>
</feature>
<feature type="compositionally biased region" description="Polar residues" evidence="1">
    <location>
        <begin position="82"/>
        <end position="96"/>
    </location>
</feature>
<feature type="transmembrane region" description="Helical" evidence="2">
    <location>
        <begin position="48"/>
        <end position="70"/>
    </location>
</feature>
<protein>
    <recommendedName>
        <fullName evidence="5">Outer membrane protein beta-barrel domain-containing protein</fullName>
    </recommendedName>
</protein>
<keyword evidence="2" id="KW-1133">Transmembrane helix</keyword>
<dbReference type="OrthoDB" id="1419682at2"/>
<dbReference type="AlphaFoldDB" id="A0A1I2X9U3"/>